<feature type="coiled-coil region" evidence="8">
    <location>
        <begin position="457"/>
        <end position="491"/>
    </location>
</feature>
<dbReference type="GO" id="GO:0005634">
    <property type="term" value="C:nucleus"/>
    <property type="evidence" value="ECO:0007669"/>
    <property type="project" value="UniProtKB-SubCell"/>
</dbReference>
<comment type="subcellular location">
    <subcellularLocation>
        <location evidence="1">Nucleus</location>
    </subcellularLocation>
</comment>
<evidence type="ECO:0000256" key="4">
    <source>
        <dbReference type="ARBA" id="ARBA00022801"/>
    </source>
</evidence>
<keyword evidence="8" id="KW-0175">Coiled coil</keyword>
<comment type="function">
    <text evidence="7">3'-5' exonuclease degrading single-stranded small RNAs.</text>
</comment>
<dbReference type="InterPro" id="IPR047021">
    <property type="entry name" value="REXO1/3/4-like"/>
</dbReference>
<dbReference type="InterPro" id="IPR012337">
    <property type="entry name" value="RNaseH-like_sf"/>
</dbReference>
<evidence type="ECO:0000256" key="8">
    <source>
        <dbReference type="SAM" id="Coils"/>
    </source>
</evidence>
<dbReference type="FunFam" id="3.30.420.10:FF:000080">
    <property type="entry name" value="Small RNA degrading nuclease 3"/>
    <property type="match status" value="1"/>
</dbReference>
<feature type="domain" description="Exonuclease" evidence="9">
    <location>
        <begin position="141"/>
        <end position="302"/>
    </location>
</feature>
<evidence type="ECO:0000313" key="10">
    <source>
        <dbReference type="Proteomes" id="UP000694853"/>
    </source>
</evidence>
<comment type="similarity">
    <text evidence="2">Belongs to the REXO1/REXO3 family.</text>
</comment>
<dbReference type="GeneID" id="113849238"/>
<keyword evidence="6" id="KW-0539">Nucleus</keyword>
<keyword evidence="3" id="KW-0540">Nuclease</keyword>
<dbReference type="GO" id="GO:0004527">
    <property type="term" value="F:exonuclease activity"/>
    <property type="evidence" value="ECO:0007669"/>
    <property type="project" value="UniProtKB-KW"/>
</dbReference>
<organism evidence="10 11">
    <name type="scientific">Abrus precatorius</name>
    <name type="common">Indian licorice</name>
    <name type="synonym">Glycine abrus</name>
    <dbReference type="NCBI Taxonomy" id="3816"/>
    <lineage>
        <taxon>Eukaryota</taxon>
        <taxon>Viridiplantae</taxon>
        <taxon>Streptophyta</taxon>
        <taxon>Embryophyta</taxon>
        <taxon>Tracheophyta</taxon>
        <taxon>Spermatophyta</taxon>
        <taxon>Magnoliopsida</taxon>
        <taxon>eudicotyledons</taxon>
        <taxon>Gunneridae</taxon>
        <taxon>Pentapetalae</taxon>
        <taxon>rosids</taxon>
        <taxon>fabids</taxon>
        <taxon>Fabales</taxon>
        <taxon>Fabaceae</taxon>
        <taxon>Papilionoideae</taxon>
        <taxon>50 kb inversion clade</taxon>
        <taxon>NPAAA clade</taxon>
        <taxon>indigoferoid/millettioid clade</taxon>
        <taxon>Abreae</taxon>
        <taxon>Abrus</taxon>
    </lineage>
</organism>
<keyword evidence="10" id="KW-1185">Reference proteome</keyword>
<reference evidence="10" key="1">
    <citation type="journal article" date="2019" name="Toxins">
        <title>Detection of Abrin-Like and Prepropulchellin-Like Toxin Genes and Transcripts Using Whole Genome Sequencing and Full-Length Transcript Sequencing of Abrus precatorius.</title>
        <authorList>
            <person name="Hovde B.T."/>
            <person name="Daligault H.E."/>
            <person name="Hanschen E.R."/>
            <person name="Kunde Y.A."/>
            <person name="Johnson M.B."/>
            <person name="Starkenburg S.R."/>
            <person name="Johnson S.L."/>
        </authorList>
    </citation>
    <scope>NUCLEOTIDE SEQUENCE [LARGE SCALE GENOMIC DNA]</scope>
</reference>
<dbReference type="KEGG" id="aprc:113849238"/>
<dbReference type="Proteomes" id="UP000694853">
    <property type="component" value="Unplaced"/>
</dbReference>
<evidence type="ECO:0000256" key="2">
    <source>
        <dbReference type="ARBA" id="ARBA00006357"/>
    </source>
</evidence>
<dbReference type="RefSeq" id="XP_027334795.1">
    <property type="nucleotide sequence ID" value="XM_027478994.1"/>
</dbReference>
<evidence type="ECO:0000256" key="7">
    <source>
        <dbReference type="ARBA" id="ARBA00053817"/>
    </source>
</evidence>
<name>A0A8B8JTN8_ABRPR</name>
<evidence type="ECO:0000256" key="6">
    <source>
        <dbReference type="ARBA" id="ARBA00023242"/>
    </source>
</evidence>
<dbReference type="GO" id="GO:0003676">
    <property type="term" value="F:nucleic acid binding"/>
    <property type="evidence" value="ECO:0007669"/>
    <property type="project" value="InterPro"/>
</dbReference>
<dbReference type="SMART" id="SM00479">
    <property type="entry name" value="EXOIII"/>
    <property type="match status" value="1"/>
</dbReference>
<accession>A0A8B8JTN8</accession>
<evidence type="ECO:0000256" key="1">
    <source>
        <dbReference type="ARBA" id="ARBA00004123"/>
    </source>
</evidence>
<reference evidence="11" key="2">
    <citation type="submission" date="2025-08" db="UniProtKB">
        <authorList>
            <consortium name="RefSeq"/>
        </authorList>
    </citation>
    <scope>IDENTIFICATION</scope>
    <source>
        <tissue evidence="11">Young leaves</tissue>
    </source>
</reference>
<dbReference type="Pfam" id="PF00929">
    <property type="entry name" value="RNase_T"/>
    <property type="match status" value="1"/>
</dbReference>
<dbReference type="OrthoDB" id="16516at2759"/>
<dbReference type="CDD" id="cd06145">
    <property type="entry name" value="REX1_like"/>
    <property type="match status" value="1"/>
</dbReference>
<dbReference type="Gene3D" id="3.30.420.10">
    <property type="entry name" value="Ribonuclease H-like superfamily/Ribonuclease H"/>
    <property type="match status" value="1"/>
</dbReference>
<evidence type="ECO:0000259" key="9">
    <source>
        <dbReference type="SMART" id="SM00479"/>
    </source>
</evidence>
<evidence type="ECO:0000256" key="5">
    <source>
        <dbReference type="ARBA" id="ARBA00022839"/>
    </source>
</evidence>
<keyword evidence="5" id="KW-0269">Exonuclease</keyword>
<dbReference type="InterPro" id="IPR036397">
    <property type="entry name" value="RNaseH_sf"/>
</dbReference>
<dbReference type="SUPFAM" id="SSF53098">
    <property type="entry name" value="Ribonuclease H-like"/>
    <property type="match status" value="1"/>
</dbReference>
<gene>
    <name evidence="11" type="primary">LOC113849238</name>
</gene>
<dbReference type="AlphaFoldDB" id="A0A8B8JTN8"/>
<dbReference type="PANTHER" id="PTHR12801:SF115">
    <property type="entry name" value="FI18136P1-RELATED"/>
    <property type="match status" value="1"/>
</dbReference>
<keyword evidence="4" id="KW-0378">Hydrolase</keyword>
<dbReference type="PANTHER" id="PTHR12801">
    <property type="entry name" value="RNA EXONUCLEASE REXO1 / RECO3 FAMILY MEMBER-RELATED"/>
    <property type="match status" value="1"/>
</dbReference>
<evidence type="ECO:0000313" key="11">
    <source>
        <dbReference type="RefSeq" id="XP_027334795.1"/>
    </source>
</evidence>
<protein>
    <submittedName>
        <fullName evidence="11">Small RNA degrading nuclease 1-like</fullName>
    </submittedName>
</protein>
<evidence type="ECO:0000256" key="3">
    <source>
        <dbReference type="ARBA" id="ARBA00022722"/>
    </source>
</evidence>
<dbReference type="InterPro" id="IPR013520">
    <property type="entry name" value="Ribonucl_H"/>
</dbReference>
<dbReference type="InterPro" id="IPR034922">
    <property type="entry name" value="REX1-like_exo"/>
</dbReference>
<sequence>MDAKIDIADKKVLVDMVKLSQKRGLKGKLGDWKEFLNSYDKKFGAGLSDPAKRSHETLAAFLKTFSKEEDLKFFYNIIRHHSNQYTLEQLKDKSHDSPEQRLVQVTLRHPLYPLDYSFSSIDEGWVIINLKNKSKVMKSTEMVAVDCEMVLCEDGTDALVKVCVVDHNLEVKLNELVKPDKGIADYRTDVTGVSSQDLETVTCSLADVQKSIKKLLSKGTILVGHSLHNDLHVLKLDYVRVVDTSYIFQSLDGSIHRRPSLNSLCQAVLGYEVREKGAPHNCLDDACAAMKLALAKIKHGVDKEFRISLVQEPVSESEMAKLLLHRIPNTVDSETLHKIVPGFFDIELKPSRKGQGQNYSALVIFKNPQEAHNAFVNVKGIQQKDSYGRPQKLVTHRLSSGMSVTLFVRKMAIDEPQDQVPSKRALQVDEEIDVSKKAKVDPKIEEDAPTGSGKCDIDSHLSEIEALNQQLKQSELEIESLRKQMTQKDFEISMLHKMITSLKKRK</sequence>
<proteinExistence type="inferred from homology"/>